<accession>A0A4R3XW05</accession>
<dbReference type="EMBL" id="VDGV01000073">
    <property type="protein sequence ID" value="TNG91170.1"/>
    <property type="molecule type" value="Genomic_DNA"/>
</dbReference>
<evidence type="ECO:0000313" key="3">
    <source>
        <dbReference type="Proteomes" id="UP000294619"/>
    </source>
</evidence>
<dbReference type="PANTHER" id="PTHR34301:SF8">
    <property type="entry name" value="ATPASE DOMAIN-CONTAINING PROTEIN"/>
    <property type="match status" value="1"/>
</dbReference>
<proteinExistence type="predicted"/>
<evidence type="ECO:0000313" key="1">
    <source>
        <dbReference type="EMBL" id="TCV83370.1"/>
    </source>
</evidence>
<protein>
    <submittedName>
        <fullName evidence="1">AAA+ ATPase superfamily predicted ATPase</fullName>
    </submittedName>
    <submittedName>
        <fullName evidence="2">ATP-binding protein</fullName>
    </submittedName>
</protein>
<dbReference type="InterPro" id="IPR027417">
    <property type="entry name" value="P-loop_NTPase"/>
</dbReference>
<dbReference type="SUPFAM" id="SSF52540">
    <property type="entry name" value="P-loop containing nucleoside triphosphate hydrolases"/>
    <property type="match status" value="1"/>
</dbReference>
<keyword evidence="2" id="KW-0547">Nucleotide-binding</keyword>
<evidence type="ECO:0000313" key="4">
    <source>
        <dbReference type="Proteomes" id="UP000305526"/>
    </source>
</evidence>
<dbReference type="AlphaFoldDB" id="A0A4R3XW05"/>
<name>A0A4R3XW05_9PAST</name>
<dbReference type="RefSeq" id="WP_132968123.1">
    <property type="nucleotide sequence ID" value="NZ_LEKL01000002.1"/>
</dbReference>
<dbReference type="PANTHER" id="PTHR34301">
    <property type="entry name" value="DNA-BINDING PROTEIN-RELATED"/>
    <property type="match status" value="1"/>
</dbReference>
<reference evidence="2 4" key="2">
    <citation type="submission" date="2019-05" db="EMBL/GenBank/DDBJ databases">
        <title>Pasteurellaceae isolates from reptiles.</title>
        <authorList>
            <person name="Bojesen A.M."/>
            <person name="Lund E."/>
        </authorList>
    </citation>
    <scope>NUCLEOTIDE SEQUENCE [LARGE SCALE GENOMIC DNA]</scope>
    <source>
        <strain evidence="2 4">ELNT2x</strain>
    </source>
</reference>
<comment type="caution">
    <text evidence="1">The sequence shown here is derived from an EMBL/GenBank/DDBJ whole genome shotgun (WGS) entry which is preliminary data.</text>
</comment>
<evidence type="ECO:0000313" key="2">
    <source>
        <dbReference type="EMBL" id="TNG91170.1"/>
    </source>
</evidence>
<dbReference type="GO" id="GO:0005524">
    <property type="term" value="F:ATP binding"/>
    <property type="evidence" value="ECO:0007669"/>
    <property type="project" value="UniProtKB-KW"/>
</dbReference>
<gene>
    <name evidence="1" type="ORF">EDC16_11549</name>
    <name evidence="2" type="ORF">FHQ21_08380</name>
</gene>
<dbReference type="Proteomes" id="UP000294619">
    <property type="component" value="Unassembled WGS sequence"/>
</dbReference>
<keyword evidence="4" id="KW-1185">Reference proteome</keyword>
<dbReference type="Proteomes" id="UP000305526">
    <property type="component" value="Unassembled WGS sequence"/>
</dbReference>
<keyword evidence="2" id="KW-0067">ATP-binding</keyword>
<dbReference type="Gene3D" id="3.40.50.300">
    <property type="entry name" value="P-loop containing nucleotide triphosphate hydrolases"/>
    <property type="match status" value="1"/>
</dbReference>
<organism evidence="1 3">
    <name type="scientific">Testudinibacter aquarius</name>
    <dbReference type="NCBI Taxonomy" id="1524974"/>
    <lineage>
        <taxon>Bacteria</taxon>
        <taxon>Pseudomonadati</taxon>
        <taxon>Pseudomonadota</taxon>
        <taxon>Gammaproteobacteria</taxon>
        <taxon>Pasteurellales</taxon>
        <taxon>Pasteurellaceae</taxon>
        <taxon>Testudinibacter</taxon>
    </lineage>
</organism>
<reference evidence="1 3" key="1">
    <citation type="submission" date="2019-03" db="EMBL/GenBank/DDBJ databases">
        <title>Genomic Encyclopedia of Type Strains, Phase IV (KMG-IV): sequencing the most valuable type-strain genomes for metagenomic binning, comparative biology and taxonomic classification.</title>
        <authorList>
            <person name="Goeker M."/>
        </authorList>
    </citation>
    <scope>NUCLEOTIDE SEQUENCE [LARGE SCALE GENOMIC DNA]</scope>
    <source>
        <strain evidence="1 3">DSM 28140</strain>
    </source>
</reference>
<dbReference type="EMBL" id="SMCP01000015">
    <property type="protein sequence ID" value="TCV83370.1"/>
    <property type="molecule type" value="Genomic_DNA"/>
</dbReference>
<sequence>MLIRDPLYFHRTTLAETLLANFKSGIFHALTLFAPRRMGKTQFLLNDVAPLAEAQGFSVFYHSFMDSDNDFRASLQLFSENKNNKVKGWFSQIKGISIAGSGVELDKQTAAEPISQIIARLADEKKPTLLLLDEIQELARGVNNSNVVGSLRTGLDLYRDKIKVIFTGSSTNDLRVMFNNGKAPFFHFSHQIDFPPLGRDFSDFLADIYQQRTEVFIDKTALYQIFLRLNQTPMYLRQIIERMIINPALTLEQATEIQLTQSGTGADYHKVWQALTALDRQLLLAVAQGETALYSERNRHELASRLGVAEVKTSSIQGSVRKLENRELLTRDTKNKQSINESAFKTWILDQSVSQN</sequence>